<evidence type="ECO:0000313" key="1">
    <source>
        <dbReference type="EMBL" id="MDI5890654.1"/>
    </source>
</evidence>
<gene>
    <name evidence="1" type="ORF">QLQ83_06070</name>
</gene>
<dbReference type="EMBL" id="JASCQP010000018">
    <property type="protein sequence ID" value="MDI5890654.1"/>
    <property type="molecule type" value="Genomic_DNA"/>
</dbReference>
<comment type="caution">
    <text evidence="1">The sequence shown here is derived from an EMBL/GenBank/DDBJ whole genome shotgun (WGS) entry which is preliminary data.</text>
</comment>
<protein>
    <submittedName>
        <fullName evidence="1">Uncharacterized protein</fullName>
    </submittedName>
</protein>
<organism evidence="1 2">
    <name type="scientific">Halomonas rhizosphaerae</name>
    <dbReference type="NCBI Taxonomy" id="3043296"/>
    <lineage>
        <taxon>Bacteria</taxon>
        <taxon>Pseudomonadati</taxon>
        <taxon>Pseudomonadota</taxon>
        <taxon>Gammaproteobacteria</taxon>
        <taxon>Oceanospirillales</taxon>
        <taxon>Halomonadaceae</taxon>
        <taxon>Halomonas</taxon>
    </lineage>
</organism>
<reference evidence="1 2" key="1">
    <citation type="submission" date="2023-04" db="EMBL/GenBank/DDBJ databases">
        <title>Halomonas strains isolated from rhizosphere soil.</title>
        <authorList>
            <person name="Xu L."/>
            <person name="Sun J.-Q."/>
        </authorList>
    </citation>
    <scope>NUCLEOTIDE SEQUENCE [LARGE SCALE GENOMIC DNA]</scope>
    <source>
        <strain evidence="1 2">LR5S20</strain>
    </source>
</reference>
<evidence type="ECO:0000313" key="2">
    <source>
        <dbReference type="Proteomes" id="UP001225957"/>
    </source>
</evidence>
<sequence length="87" mass="9722">MIDIEFWQDCIEAGCVIVPVVIYSDYGSDGEIDESKRIGLRFAALPCEDMQLVVSEGTYCMIDESISGLEHYHKNPKSALAEFRGES</sequence>
<proteinExistence type="predicted"/>
<accession>A0ABT6UXF0</accession>
<dbReference type="RefSeq" id="WP_282734629.1">
    <property type="nucleotide sequence ID" value="NZ_JASCQP010000018.1"/>
</dbReference>
<dbReference type="Proteomes" id="UP001225957">
    <property type="component" value="Unassembled WGS sequence"/>
</dbReference>
<keyword evidence="2" id="KW-1185">Reference proteome</keyword>
<name>A0ABT6UXF0_9GAMM</name>